<evidence type="ECO:0000313" key="2">
    <source>
        <dbReference type="Proteomes" id="UP000435910"/>
    </source>
</evidence>
<accession>A0A8B5Y9M1</accession>
<comment type="caution">
    <text evidence="1">The sequence shown here is derived from an EMBL/GenBank/DDBJ whole genome shotgun (WGS) entry which is preliminary data.</text>
</comment>
<dbReference type="EMBL" id="NILC01000026">
    <property type="protein sequence ID" value="TWL25316.1"/>
    <property type="molecule type" value="Genomic_DNA"/>
</dbReference>
<gene>
    <name evidence="1" type="ORF">CHCC16736_4199</name>
</gene>
<dbReference type="Proteomes" id="UP000435910">
    <property type="component" value="Unassembled WGS sequence"/>
</dbReference>
<proteinExistence type="predicted"/>
<protein>
    <submittedName>
        <fullName evidence="1">Uncharacterized protein</fullName>
    </submittedName>
</protein>
<dbReference type="AlphaFoldDB" id="A0A8B5Y9M1"/>
<sequence>MKKLFVGIVVSVSLLAVGIAAAQVNSGFSVAGFTVGA</sequence>
<name>A0A8B5Y9M1_BACLI</name>
<organism evidence="1 2">
    <name type="scientific">Bacillus licheniformis</name>
    <dbReference type="NCBI Taxonomy" id="1402"/>
    <lineage>
        <taxon>Bacteria</taxon>
        <taxon>Bacillati</taxon>
        <taxon>Bacillota</taxon>
        <taxon>Bacilli</taxon>
        <taxon>Bacillales</taxon>
        <taxon>Bacillaceae</taxon>
        <taxon>Bacillus</taxon>
    </lineage>
</organism>
<evidence type="ECO:0000313" key="1">
    <source>
        <dbReference type="EMBL" id="TWL25316.1"/>
    </source>
</evidence>
<reference evidence="1 2" key="1">
    <citation type="submission" date="2019-06" db="EMBL/GenBank/DDBJ databases">
        <title>Genome sequence analysis of &gt;100 Bacillus licheniformis strains suggests intrinsic resistance to this species.</title>
        <authorList>
            <person name="Wels M."/>
            <person name="Siezen R.J."/>
            <person name="Johansen E."/>
            <person name="Stuer-Lauridsen B."/>
            <person name="Bjerre K."/>
            <person name="Nielsen B.K.K."/>
        </authorList>
    </citation>
    <scope>NUCLEOTIDE SEQUENCE [LARGE SCALE GENOMIC DNA]</scope>
    <source>
        <strain evidence="1 2">BAC-16736</strain>
    </source>
</reference>